<name>A0ABR1FX60_AURAN</name>
<evidence type="ECO:0000313" key="4">
    <source>
        <dbReference type="Proteomes" id="UP001363151"/>
    </source>
</evidence>
<reference evidence="3 4" key="1">
    <citation type="submission" date="2024-03" db="EMBL/GenBank/DDBJ databases">
        <title>Aureococcus anophagefferens CCMP1851 and Kratosvirus quantuckense: Draft genome of a second virus-susceptible host strain in the model system.</title>
        <authorList>
            <person name="Chase E."/>
            <person name="Truchon A.R."/>
            <person name="Schepens W."/>
            <person name="Wilhelm S.W."/>
        </authorList>
    </citation>
    <scope>NUCLEOTIDE SEQUENCE [LARGE SCALE GENOMIC DNA]</scope>
    <source>
        <strain evidence="3 4">CCMP1851</strain>
    </source>
</reference>
<dbReference type="Proteomes" id="UP001363151">
    <property type="component" value="Unassembled WGS sequence"/>
</dbReference>
<keyword evidence="2" id="KW-1133">Transmembrane helix</keyword>
<protein>
    <submittedName>
        <fullName evidence="3">Uncharacterized protein</fullName>
    </submittedName>
</protein>
<evidence type="ECO:0000256" key="2">
    <source>
        <dbReference type="SAM" id="Phobius"/>
    </source>
</evidence>
<sequence>MARDDRRGHATARSPGRRVSRLVRLLILGAAVYLCACLYFGAAASYGDTTAMRGGAAAAAPRALESPTAKEAAPVPENEDPRAQNKDLHAENEDLRERLAAAEASLELAKSRAFSEGQASETRD</sequence>
<proteinExistence type="predicted"/>
<feature type="region of interest" description="Disordered" evidence="1">
    <location>
        <begin position="54"/>
        <end position="101"/>
    </location>
</feature>
<gene>
    <name evidence="3" type="ORF">SO694_00057133</name>
</gene>
<feature type="compositionally biased region" description="Low complexity" evidence="1">
    <location>
        <begin position="54"/>
        <end position="63"/>
    </location>
</feature>
<evidence type="ECO:0000256" key="1">
    <source>
        <dbReference type="SAM" id="MobiDB-lite"/>
    </source>
</evidence>
<organism evidence="3 4">
    <name type="scientific">Aureococcus anophagefferens</name>
    <name type="common">Harmful bloom alga</name>
    <dbReference type="NCBI Taxonomy" id="44056"/>
    <lineage>
        <taxon>Eukaryota</taxon>
        <taxon>Sar</taxon>
        <taxon>Stramenopiles</taxon>
        <taxon>Ochrophyta</taxon>
        <taxon>Pelagophyceae</taxon>
        <taxon>Pelagomonadales</taxon>
        <taxon>Pelagomonadaceae</taxon>
        <taxon>Aureococcus</taxon>
    </lineage>
</organism>
<accession>A0ABR1FX60</accession>
<evidence type="ECO:0000313" key="3">
    <source>
        <dbReference type="EMBL" id="KAK7240569.1"/>
    </source>
</evidence>
<dbReference type="EMBL" id="JBBJCI010000210">
    <property type="protein sequence ID" value="KAK7240569.1"/>
    <property type="molecule type" value="Genomic_DNA"/>
</dbReference>
<keyword evidence="2" id="KW-0812">Transmembrane</keyword>
<keyword evidence="4" id="KW-1185">Reference proteome</keyword>
<keyword evidence="2" id="KW-0472">Membrane</keyword>
<feature type="compositionally biased region" description="Basic and acidic residues" evidence="1">
    <location>
        <begin position="79"/>
        <end position="100"/>
    </location>
</feature>
<comment type="caution">
    <text evidence="3">The sequence shown here is derived from an EMBL/GenBank/DDBJ whole genome shotgun (WGS) entry which is preliminary data.</text>
</comment>
<feature type="transmembrane region" description="Helical" evidence="2">
    <location>
        <begin position="21"/>
        <end position="42"/>
    </location>
</feature>